<name>A0A8S0R925_OLEEU</name>
<proteinExistence type="predicted"/>
<reference evidence="2 3" key="1">
    <citation type="submission" date="2019-12" db="EMBL/GenBank/DDBJ databases">
        <authorList>
            <person name="Alioto T."/>
            <person name="Alioto T."/>
            <person name="Gomez Garrido J."/>
        </authorList>
    </citation>
    <scope>NUCLEOTIDE SEQUENCE [LARGE SCALE GENOMIC DNA]</scope>
</reference>
<dbReference type="GO" id="GO:0000124">
    <property type="term" value="C:SAGA complex"/>
    <property type="evidence" value="ECO:0007669"/>
    <property type="project" value="TreeGrafter"/>
</dbReference>
<dbReference type="PANTHER" id="PTHR21277">
    <property type="entry name" value="TRANSCRIPTIONAL ADAPTER 1"/>
    <property type="match status" value="1"/>
</dbReference>
<evidence type="ECO:0000313" key="3">
    <source>
        <dbReference type="Proteomes" id="UP000594638"/>
    </source>
</evidence>
<dbReference type="GO" id="GO:0006357">
    <property type="term" value="P:regulation of transcription by RNA polymerase II"/>
    <property type="evidence" value="ECO:0007669"/>
    <property type="project" value="TreeGrafter"/>
</dbReference>
<evidence type="ECO:0000256" key="1">
    <source>
        <dbReference type="SAM" id="MobiDB-lite"/>
    </source>
</evidence>
<sequence>MVIMNLGARMSGDRHCPRIDIYGLKVRIERKLGGQKAGKYFDLLNRYLSLKLSKSEFNKLCIGLLGREDIVLHNGLIQAIIKNACVANIPPPKYGKSEASLNVIWPNAYQRSSLQSFCRDVFPRSLRKGRTDTLRHRKFRDRLNPLRPHGKAHNVATENSVPKVQEQQSSKSPVEITSVEDVEDVEQAAGSPGIYRRSPVKAPLGVSLNAMRKMLCHGSAPFVYMDTCFNNGELPDTSSLKKRLERKLDMEGLKLSTSCVHLLNNGLNIFMKRLVEPCLHLAASRSECTLHNQVYHQTKSIVNGIRPMSYIENSERLFFVSMLDFQVAMESNPRIIGADWPVLLEEVSLHASKVHTAE</sequence>
<dbReference type="Proteomes" id="UP000594638">
    <property type="component" value="Unassembled WGS sequence"/>
</dbReference>
<comment type="caution">
    <text evidence="2">The sequence shown here is derived from an EMBL/GenBank/DDBJ whole genome shotgun (WGS) entry which is preliminary data.</text>
</comment>
<dbReference type="EMBL" id="CACTIH010002223">
    <property type="protein sequence ID" value="CAA2975042.1"/>
    <property type="molecule type" value="Genomic_DNA"/>
</dbReference>
<accession>A0A8S0R925</accession>
<dbReference type="Gramene" id="OE9A108150T1">
    <property type="protein sequence ID" value="OE9A108150C1"/>
    <property type="gene ID" value="OE9A108150"/>
</dbReference>
<evidence type="ECO:0000313" key="2">
    <source>
        <dbReference type="EMBL" id="CAA2975042.1"/>
    </source>
</evidence>
<dbReference type="AlphaFoldDB" id="A0A8S0R925"/>
<dbReference type="Pfam" id="PF12767">
    <property type="entry name" value="SAGA-Tad1"/>
    <property type="match status" value="1"/>
</dbReference>
<gene>
    <name evidence="2" type="ORF">OLEA9_A108150</name>
</gene>
<feature type="region of interest" description="Disordered" evidence="1">
    <location>
        <begin position="142"/>
        <end position="175"/>
    </location>
</feature>
<organism evidence="2 3">
    <name type="scientific">Olea europaea subsp. europaea</name>
    <dbReference type="NCBI Taxonomy" id="158383"/>
    <lineage>
        <taxon>Eukaryota</taxon>
        <taxon>Viridiplantae</taxon>
        <taxon>Streptophyta</taxon>
        <taxon>Embryophyta</taxon>
        <taxon>Tracheophyta</taxon>
        <taxon>Spermatophyta</taxon>
        <taxon>Magnoliopsida</taxon>
        <taxon>eudicotyledons</taxon>
        <taxon>Gunneridae</taxon>
        <taxon>Pentapetalae</taxon>
        <taxon>asterids</taxon>
        <taxon>lamiids</taxon>
        <taxon>Lamiales</taxon>
        <taxon>Oleaceae</taxon>
        <taxon>Oleeae</taxon>
        <taxon>Olea</taxon>
    </lineage>
</organism>
<keyword evidence="3" id="KW-1185">Reference proteome</keyword>
<dbReference type="InterPro" id="IPR024738">
    <property type="entry name" value="Hfi1/Tada1"/>
</dbReference>
<dbReference type="OrthoDB" id="10264870at2759"/>
<protein>
    <submittedName>
        <fullName evidence="2">Transcriptional coactivator</fullName>
    </submittedName>
</protein>
<dbReference type="GO" id="GO:0003713">
    <property type="term" value="F:transcription coactivator activity"/>
    <property type="evidence" value="ECO:0007669"/>
    <property type="project" value="TreeGrafter"/>
</dbReference>
<feature type="compositionally biased region" description="Polar residues" evidence="1">
    <location>
        <begin position="156"/>
        <end position="172"/>
    </location>
</feature>
<dbReference type="PANTHER" id="PTHR21277:SF29">
    <property type="entry name" value="TRANSCRIPTIONAL REGULATOR OF RNA POLII, SAGA, SUBUNIT"/>
    <property type="match status" value="1"/>
</dbReference>